<dbReference type="InterPro" id="IPR028082">
    <property type="entry name" value="Peripla_BP_I"/>
</dbReference>
<evidence type="ECO:0000256" key="7">
    <source>
        <dbReference type="SAM" id="SignalP"/>
    </source>
</evidence>
<evidence type="ECO:0000256" key="6">
    <source>
        <dbReference type="ARBA" id="ARBA00023180"/>
    </source>
</evidence>
<dbReference type="InterPro" id="IPR001828">
    <property type="entry name" value="ANF_lig-bd_rcpt"/>
</dbReference>
<sequence>MKTNLQALFLLLCCLQLCTAQDDVTILPGNVTIATIFNVNDLENGACGDYDVSDLQSLVAVTWFVEELNRMNYVPGITIGLEAYRTCKKPEMATQGAVKLFEKYGVLSGNAQQDGVLFALLGPSRTADALPVSSLIGSLPANQRVLQISGSATGRQLSDHSAHPSFFRVIPSDQTQVQVMIRLMLQLQWNYVAIVYDDDDYGRSAATELRRLAEKHQVCVPVFVSLPVDARSSAFVKQAKNISQQLRSTMNGLVRGLVVLGATSTTQKLLRIISSDIAFVSVILSEAVDLNRATLLTSGGQVSAVSAGALVTSPPFIDLPELKPLWNDLWSNGTSFLEQAGKIPWLGEYFTQLSSCSADDSTTCWSQAETQRQIQKVSEEAEVPLYVGYQVKAVAVMVTLLKHLQEEKCGSASSGLCSGLVTTISQRTGIIETLEDSTLNVSNLSAVSDVFKGLTSVRFSGSSSSLLSDGAKGDYTVFNFRRPEKQGDFNFEQIGSWLNNNLTINTSRAQFYDETLLPLTWSQLPPAQCDVDHDCLKCERDVSGDVIFMEGDFYIVAILLANDKTQADPLACGKIRTALGADIVQSVVFCG</sequence>
<dbReference type="Proteomes" id="UP001374579">
    <property type="component" value="Unassembled WGS sequence"/>
</dbReference>
<dbReference type="SUPFAM" id="SSF53822">
    <property type="entry name" value="Periplasmic binding protein-like I"/>
    <property type="match status" value="1"/>
</dbReference>
<keyword evidence="3" id="KW-1133">Transmembrane helix</keyword>
<gene>
    <name evidence="9" type="ORF">V1264_004287</name>
</gene>
<keyword evidence="4" id="KW-0472">Membrane</keyword>
<name>A0AAN9B1R6_9CAEN</name>
<dbReference type="PANTHER" id="PTHR24060">
    <property type="entry name" value="METABOTROPIC GLUTAMATE RECEPTOR"/>
    <property type="match status" value="1"/>
</dbReference>
<dbReference type="AlphaFoldDB" id="A0AAN9B1R6"/>
<evidence type="ECO:0000256" key="1">
    <source>
        <dbReference type="ARBA" id="ARBA00004141"/>
    </source>
</evidence>
<evidence type="ECO:0000313" key="10">
    <source>
        <dbReference type="Proteomes" id="UP001374579"/>
    </source>
</evidence>
<evidence type="ECO:0000256" key="2">
    <source>
        <dbReference type="ARBA" id="ARBA00022692"/>
    </source>
</evidence>
<keyword evidence="2" id="KW-0812">Transmembrane</keyword>
<keyword evidence="6" id="KW-0325">Glycoprotein</keyword>
<dbReference type="GO" id="GO:0016020">
    <property type="term" value="C:membrane"/>
    <property type="evidence" value="ECO:0007669"/>
    <property type="project" value="UniProtKB-SubCell"/>
</dbReference>
<keyword evidence="5" id="KW-0675">Receptor</keyword>
<reference evidence="9 10" key="1">
    <citation type="submission" date="2024-02" db="EMBL/GenBank/DDBJ databases">
        <title>Chromosome-scale genome assembly of the rough periwinkle Littorina saxatilis.</title>
        <authorList>
            <person name="De Jode A."/>
            <person name="Faria R."/>
            <person name="Formenti G."/>
            <person name="Sims Y."/>
            <person name="Smith T.P."/>
            <person name="Tracey A."/>
            <person name="Wood J.M.D."/>
            <person name="Zagrodzka Z.B."/>
            <person name="Johannesson K."/>
            <person name="Butlin R.K."/>
            <person name="Leder E.H."/>
        </authorList>
    </citation>
    <scope>NUCLEOTIDE SEQUENCE [LARGE SCALE GENOMIC DNA]</scope>
    <source>
        <strain evidence="9">Snail1</strain>
        <tissue evidence="9">Muscle</tissue>
    </source>
</reference>
<organism evidence="9 10">
    <name type="scientific">Littorina saxatilis</name>
    <dbReference type="NCBI Taxonomy" id="31220"/>
    <lineage>
        <taxon>Eukaryota</taxon>
        <taxon>Metazoa</taxon>
        <taxon>Spiralia</taxon>
        <taxon>Lophotrochozoa</taxon>
        <taxon>Mollusca</taxon>
        <taxon>Gastropoda</taxon>
        <taxon>Caenogastropoda</taxon>
        <taxon>Littorinimorpha</taxon>
        <taxon>Littorinoidea</taxon>
        <taxon>Littorinidae</taxon>
        <taxon>Littorina</taxon>
    </lineage>
</organism>
<dbReference type="PRINTS" id="PR00248">
    <property type="entry name" value="GPCRMGR"/>
</dbReference>
<dbReference type="EMBL" id="JBAMIC010000013">
    <property type="protein sequence ID" value="KAK7097282.1"/>
    <property type="molecule type" value="Genomic_DNA"/>
</dbReference>
<accession>A0AAN9B1R6</accession>
<proteinExistence type="predicted"/>
<protein>
    <recommendedName>
        <fullName evidence="8">Receptor ligand binding region domain-containing protein</fullName>
    </recommendedName>
</protein>
<feature type="chain" id="PRO_5042996868" description="Receptor ligand binding region domain-containing protein" evidence="7">
    <location>
        <begin position="21"/>
        <end position="591"/>
    </location>
</feature>
<comment type="subcellular location">
    <subcellularLocation>
        <location evidence="1">Membrane</location>
        <topology evidence="1">Multi-pass membrane protein</topology>
    </subcellularLocation>
</comment>
<evidence type="ECO:0000256" key="3">
    <source>
        <dbReference type="ARBA" id="ARBA00022989"/>
    </source>
</evidence>
<feature type="signal peptide" evidence="7">
    <location>
        <begin position="1"/>
        <end position="20"/>
    </location>
</feature>
<evidence type="ECO:0000256" key="5">
    <source>
        <dbReference type="ARBA" id="ARBA00023170"/>
    </source>
</evidence>
<dbReference type="GO" id="GO:0004930">
    <property type="term" value="F:G protein-coupled receptor activity"/>
    <property type="evidence" value="ECO:0007669"/>
    <property type="project" value="InterPro"/>
</dbReference>
<dbReference type="Gene3D" id="3.40.50.2300">
    <property type="match status" value="2"/>
</dbReference>
<keyword evidence="7" id="KW-0732">Signal</keyword>
<evidence type="ECO:0000259" key="8">
    <source>
        <dbReference type="Pfam" id="PF01094"/>
    </source>
</evidence>
<evidence type="ECO:0000313" key="9">
    <source>
        <dbReference type="EMBL" id="KAK7097282.1"/>
    </source>
</evidence>
<evidence type="ECO:0000256" key="4">
    <source>
        <dbReference type="ARBA" id="ARBA00023136"/>
    </source>
</evidence>
<comment type="caution">
    <text evidence="9">The sequence shown here is derived from an EMBL/GenBank/DDBJ whole genome shotgun (WGS) entry which is preliminary data.</text>
</comment>
<dbReference type="InterPro" id="IPR000337">
    <property type="entry name" value="GPCR_3"/>
</dbReference>
<keyword evidence="10" id="KW-1185">Reference proteome</keyword>
<dbReference type="InterPro" id="IPR050726">
    <property type="entry name" value="mGluR"/>
</dbReference>
<dbReference type="Pfam" id="PF01094">
    <property type="entry name" value="ANF_receptor"/>
    <property type="match status" value="1"/>
</dbReference>
<feature type="domain" description="Receptor ligand binding region" evidence="8">
    <location>
        <begin position="60"/>
        <end position="273"/>
    </location>
</feature>